<dbReference type="InterPro" id="IPR018253">
    <property type="entry name" value="DnaJ_domain_CS"/>
</dbReference>
<dbReference type="Pfam" id="PF00226">
    <property type="entry name" value="DnaJ"/>
    <property type="match status" value="1"/>
</dbReference>
<dbReference type="InterPro" id="IPR013087">
    <property type="entry name" value="Znf_C2H2_type"/>
</dbReference>
<dbReference type="PROSITE" id="PS50076">
    <property type="entry name" value="DNAJ_2"/>
    <property type="match status" value="1"/>
</dbReference>
<dbReference type="AlphaFoldDB" id="A0A9W6BQ36"/>
<evidence type="ECO:0000259" key="2">
    <source>
        <dbReference type="PROSITE" id="PS50076"/>
    </source>
</evidence>
<comment type="caution">
    <text evidence="3">The sequence shown here is derived from an EMBL/GenBank/DDBJ whole genome shotgun (WGS) entry which is preliminary data.</text>
</comment>
<sequence length="652" mass="69570">MDPRPHRRGWPATASHYDVLGLPFGAGHEEVKRAYREAARRWHPDKGGTAAAFARVQAAWEVLGDPRRRAAYDTCSYDYLRQYVHQDRQRSCGGEGALLAELQARCAAAAAAAAATGGGGGIGHGLGGGAVVASCQLVVTCELCGRPATRDCSVCGMPFCSFCARRQHWRGSHPLHWPLVVAPGSMLERLGRREMEAKRLEDDRRLASSDPHHRSEAQLRELRAFNEAAALAASRHDHLVRYDAALGRLYMWTQTGRHVLLACYLPNGRHDRELRAEVRGGVLRLGPAGGLPVVQRTLAGALDPAAPVEVQRTADGLFALVVLTKAPQHEAPGLGTPQSPPAASEPRVAPTAWPLRTGGSSAGADGGTWWRQVFAGDSDGARSLPPPYVLTQLPDEVVLELSLPWWVQSEDVAVEVGARRLAVAVRGVGLQLERHYWWNSAEAARRPAYQAVVPELSSWSLADEGSTAARELPPKAAPVAAAATAAAAAAAVAPSRHADVSAPAPGVPPSAAAPGRRRAGRCLTITLARPEPTEEERLYKKGVRQDNRVASRGEFYGPTRGLQAGGAGAGVRFFVEDEDSFGLEPLLQAAMFQLRGGAWVVPPPWRHDEQLACRWVDAEADLPPAARAHLATLRAAAVASASGELPAPPASP</sequence>
<dbReference type="PRINTS" id="PR00625">
    <property type="entry name" value="JDOMAIN"/>
</dbReference>
<gene>
    <name evidence="3" type="primary">PLEST001784</name>
    <name evidence="3" type="ORF">PLESTB_001081600</name>
</gene>
<accession>A0A9W6BQ36</accession>
<name>A0A9W6BQ36_9CHLO</name>
<dbReference type="Proteomes" id="UP001165080">
    <property type="component" value="Unassembled WGS sequence"/>
</dbReference>
<evidence type="ECO:0000256" key="1">
    <source>
        <dbReference type="SAM" id="MobiDB-lite"/>
    </source>
</evidence>
<evidence type="ECO:0000313" key="4">
    <source>
        <dbReference type="Proteomes" id="UP001165080"/>
    </source>
</evidence>
<dbReference type="SMART" id="SM00271">
    <property type="entry name" value="DnaJ"/>
    <property type="match status" value="1"/>
</dbReference>
<feature type="domain" description="J" evidence="2">
    <location>
        <begin position="15"/>
        <end position="76"/>
    </location>
</feature>
<evidence type="ECO:0000313" key="3">
    <source>
        <dbReference type="EMBL" id="GLC56224.1"/>
    </source>
</evidence>
<dbReference type="CDD" id="cd06257">
    <property type="entry name" value="DnaJ"/>
    <property type="match status" value="1"/>
</dbReference>
<dbReference type="InterPro" id="IPR036869">
    <property type="entry name" value="J_dom_sf"/>
</dbReference>
<protein>
    <recommendedName>
        <fullName evidence="2">J domain-containing protein</fullName>
    </recommendedName>
</protein>
<feature type="region of interest" description="Disordered" evidence="1">
    <location>
        <begin position="329"/>
        <end position="349"/>
    </location>
</feature>
<dbReference type="InterPro" id="IPR001623">
    <property type="entry name" value="DnaJ_domain"/>
</dbReference>
<proteinExistence type="predicted"/>
<dbReference type="Gene3D" id="1.10.287.110">
    <property type="entry name" value="DnaJ domain"/>
    <property type="match status" value="1"/>
</dbReference>
<dbReference type="InterPro" id="IPR050817">
    <property type="entry name" value="DjlA_DnaK_co-chaperone"/>
</dbReference>
<dbReference type="OrthoDB" id="445556at2759"/>
<dbReference type="PROSITE" id="PS00028">
    <property type="entry name" value="ZINC_FINGER_C2H2_1"/>
    <property type="match status" value="1"/>
</dbReference>
<keyword evidence="4" id="KW-1185">Reference proteome</keyword>
<dbReference type="SUPFAM" id="SSF46565">
    <property type="entry name" value="Chaperone J-domain"/>
    <property type="match status" value="1"/>
</dbReference>
<organism evidence="3 4">
    <name type="scientific">Pleodorina starrii</name>
    <dbReference type="NCBI Taxonomy" id="330485"/>
    <lineage>
        <taxon>Eukaryota</taxon>
        <taxon>Viridiplantae</taxon>
        <taxon>Chlorophyta</taxon>
        <taxon>core chlorophytes</taxon>
        <taxon>Chlorophyceae</taxon>
        <taxon>CS clade</taxon>
        <taxon>Chlamydomonadales</taxon>
        <taxon>Volvocaceae</taxon>
        <taxon>Pleodorina</taxon>
    </lineage>
</organism>
<dbReference type="PANTHER" id="PTHR24074">
    <property type="entry name" value="CO-CHAPERONE PROTEIN DJLA"/>
    <property type="match status" value="1"/>
</dbReference>
<dbReference type="PROSITE" id="PS00636">
    <property type="entry name" value="DNAJ_1"/>
    <property type="match status" value="1"/>
</dbReference>
<dbReference type="EMBL" id="BRXU01000015">
    <property type="protein sequence ID" value="GLC56224.1"/>
    <property type="molecule type" value="Genomic_DNA"/>
</dbReference>
<reference evidence="3 4" key="1">
    <citation type="journal article" date="2023" name="Commun. Biol.">
        <title>Reorganization of the ancestral sex-determining regions during the evolution of trioecy in Pleodorina starrii.</title>
        <authorList>
            <person name="Takahashi K."/>
            <person name="Suzuki S."/>
            <person name="Kawai-Toyooka H."/>
            <person name="Yamamoto K."/>
            <person name="Hamaji T."/>
            <person name="Ootsuki R."/>
            <person name="Yamaguchi H."/>
            <person name="Kawachi M."/>
            <person name="Higashiyama T."/>
            <person name="Nozaki H."/>
        </authorList>
    </citation>
    <scope>NUCLEOTIDE SEQUENCE [LARGE SCALE GENOMIC DNA]</scope>
    <source>
        <strain evidence="3 4">NIES-4479</strain>
    </source>
</reference>